<accession>A0ABW6MG29</accession>
<evidence type="ECO:0000313" key="5">
    <source>
        <dbReference type="EMBL" id="MFE9604282.1"/>
    </source>
</evidence>
<evidence type="ECO:0000259" key="4">
    <source>
        <dbReference type="PROSITE" id="PS00622"/>
    </source>
</evidence>
<evidence type="ECO:0000256" key="2">
    <source>
        <dbReference type="ARBA" id="ARBA00022840"/>
    </source>
</evidence>
<dbReference type="InterPro" id="IPR036388">
    <property type="entry name" value="WH-like_DNA-bd_sf"/>
</dbReference>
<evidence type="ECO:0000256" key="3">
    <source>
        <dbReference type="SAM" id="MobiDB-lite"/>
    </source>
</evidence>
<dbReference type="SMART" id="SM00421">
    <property type="entry name" value="HTH_LUXR"/>
    <property type="match status" value="1"/>
</dbReference>
<gene>
    <name evidence="5" type="ORF">ACFYNQ_37750</name>
</gene>
<dbReference type="CDD" id="cd06170">
    <property type="entry name" value="LuxR_C_like"/>
    <property type="match status" value="1"/>
</dbReference>
<proteinExistence type="predicted"/>
<dbReference type="RefSeq" id="WP_388113231.1">
    <property type="nucleotide sequence ID" value="NZ_JBIAHM010000016.1"/>
</dbReference>
<dbReference type="InterPro" id="IPR000792">
    <property type="entry name" value="Tscrpt_reg_LuxR_C"/>
</dbReference>
<dbReference type="InterPro" id="IPR041664">
    <property type="entry name" value="AAA_16"/>
</dbReference>
<dbReference type="PANTHER" id="PTHR16305">
    <property type="entry name" value="TESTICULAR SOLUBLE ADENYLYL CYCLASE"/>
    <property type="match status" value="1"/>
</dbReference>
<dbReference type="EMBL" id="JBIAHM010000016">
    <property type="protein sequence ID" value="MFE9604282.1"/>
    <property type="molecule type" value="Genomic_DNA"/>
</dbReference>
<dbReference type="Pfam" id="PF00196">
    <property type="entry name" value="GerE"/>
    <property type="match status" value="1"/>
</dbReference>
<dbReference type="SUPFAM" id="SSF46894">
    <property type="entry name" value="C-terminal effector domain of the bipartite response regulators"/>
    <property type="match status" value="1"/>
</dbReference>
<dbReference type="Gene3D" id="3.40.50.300">
    <property type="entry name" value="P-loop containing nucleotide triphosphate hydrolases"/>
    <property type="match status" value="1"/>
</dbReference>
<feature type="region of interest" description="Disordered" evidence="3">
    <location>
        <begin position="533"/>
        <end position="562"/>
    </location>
</feature>
<feature type="domain" description="HTH luxR-type" evidence="4">
    <location>
        <begin position="884"/>
        <end position="911"/>
    </location>
</feature>
<dbReference type="PANTHER" id="PTHR16305:SF35">
    <property type="entry name" value="TRANSCRIPTIONAL ACTIVATOR DOMAIN"/>
    <property type="match status" value="1"/>
</dbReference>
<keyword evidence="6" id="KW-1185">Reference proteome</keyword>
<dbReference type="PROSITE" id="PS00622">
    <property type="entry name" value="HTH_LUXR_1"/>
    <property type="match status" value="1"/>
</dbReference>
<evidence type="ECO:0000256" key="1">
    <source>
        <dbReference type="ARBA" id="ARBA00022741"/>
    </source>
</evidence>
<dbReference type="InterPro" id="IPR027417">
    <property type="entry name" value="P-loop_NTPase"/>
</dbReference>
<reference evidence="5 6" key="1">
    <citation type="submission" date="2024-10" db="EMBL/GenBank/DDBJ databases">
        <title>The Natural Products Discovery Center: Release of the First 8490 Sequenced Strains for Exploring Actinobacteria Biosynthetic Diversity.</title>
        <authorList>
            <person name="Kalkreuter E."/>
            <person name="Kautsar S.A."/>
            <person name="Yang D."/>
            <person name="Bader C.D."/>
            <person name="Teijaro C.N."/>
            <person name="Fluegel L."/>
            <person name="Davis C.M."/>
            <person name="Simpson J.R."/>
            <person name="Lauterbach L."/>
            <person name="Steele A.D."/>
            <person name="Gui C."/>
            <person name="Meng S."/>
            <person name="Li G."/>
            <person name="Viehrig K."/>
            <person name="Ye F."/>
            <person name="Su P."/>
            <person name="Kiefer A.F."/>
            <person name="Nichols A."/>
            <person name="Cepeda A.J."/>
            <person name="Yan W."/>
            <person name="Fan B."/>
            <person name="Jiang Y."/>
            <person name="Adhikari A."/>
            <person name="Zheng C.-J."/>
            <person name="Schuster L."/>
            <person name="Cowan T.M."/>
            <person name="Smanski M.J."/>
            <person name="Chevrette M.G."/>
            <person name="De Carvalho L.P.S."/>
            <person name="Shen B."/>
        </authorList>
    </citation>
    <scope>NUCLEOTIDE SEQUENCE [LARGE SCALE GENOMIC DNA]</scope>
    <source>
        <strain evidence="5 6">NPDC006488</strain>
    </source>
</reference>
<sequence length="949" mass="100785">MRAWEPVIGRDGELRDVTRTLLSTGAAARTLLVVGGPGTGKTALVEQARQAAAEEGANVLRLRCHEGASPPGAAALADGVHSVLAKFHDRRSPVRVGAVRRIRLQSTGRDGELALLSVLGEILTDAAAHLPFAVVVDDVDRMPPQTASALGLLLRVFRPVGVPMVMAGRPIPPSGDGAAPLAAAADRLLELPPLRPADIEALVVRRLGRPVEPALVTAVLGALGPMAGTPEAVLSVLDAMAEHGDLLELDGHVCLTQPERALRLTTDVTKLSRLCRPDAPPDPVALDAAAAVARNLEHAEVRLDDLLRLKPGGPRRAGLVDRSLTPLVKDGTLTVDGDGRMAFAVPALAAALRALPTHHDVSSLHALITRSLTDRLGPETAGSCYPRLAEHVAAAGAELDDTLAVDVLLAAARTDARSDWPRSVRAYSSALRRLAPHDHRTPGVLRESAELSLRHADHPGALALGEPLLARLAASPVEQDRDCLDFVAQVWAMAALHEHRLPDDIAGAGSRAHDVRDRFPAVAQCAELIGPFGLGPVPPRPTSGTYQPSAGEHRTGSGPLPSPPELRLLAAATGSHADLTAALRTPDPNSAPDLDRLRTAVVHADLAGALAAVLGDRYTGAGNSTAAWYHAMVRDYLEGDWDRALVAARRIEARSRTHGTTAGAAQSARALAADILCTRGELGRARTWLELVPDSVPHPLVAWARLGLRYWSGQAEEALEGALRDVRRARGCGLHSGTEKVLLRYVSFALVADLPQAMREGLAELEALHGVVGSATTREAVLFGRGLVHGDVESALAALRSVRGRGDAYQNLLCCLSLMEIGDESEPWTTQASRIARALGIGRATRTTLGHMTRRRTFGLPRTRPVRDTFGEEDVELTTMVSNGATNRQIAARLAWSEKTVERRLTRLFQRTGCRSRVELAAAWLDGSLARRAGSPLPDPDGVRPPGRL</sequence>
<protein>
    <submittedName>
        <fullName evidence="5">AAA family ATPase</fullName>
    </submittedName>
</protein>
<keyword evidence="2" id="KW-0067">ATP-binding</keyword>
<comment type="caution">
    <text evidence="5">The sequence shown here is derived from an EMBL/GenBank/DDBJ whole genome shotgun (WGS) entry which is preliminary data.</text>
</comment>
<dbReference type="Pfam" id="PF13191">
    <property type="entry name" value="AAA_16"/>
    <property type="match status" value="1"/>
</dbReference>
<dbReference type="Proteomes" id="UP001601303">
    <property type="component" value="Unassembled WGS sequence"/>
</dbReference>
<dbReference type="SUPFAM" id="SSF52540">
    <property type="entry name" value="P-loop containing nucleoside triphosphate hydrolases"/>
    <property type="match status" value="1"/>
</dbReference>
<evidence type="ECO:0000313" key="6">
    <source>
        <dbReference type="Proteomes" id="UP001601303"/>
    </source>
</evidence>
<dbReference type="Gene3D" id="1.10.10.10">
    <property type="entry name" value="Winged helix-like DNA-binding domain superfamily/Winged helix DNA-binding domain"/>
    <property type="match status" value="1"/>
</dbReference>
<keyword evidence="1" id="KW-0547">Nucleotide-binding</keyword>
<organism evidence="5 6">
    <name type="scientific">Streptomyces hokutonensis</name>
    <dbReference type="NCBI Taxonomy" id="1306990"/>
    <lineage>
        <taxon>Bacteria</taxon>
        <taxon>Bacillati</taxon>
        <taxon>Actinomycetota</taxon>
        <taxon>Actinomycetes</taxon>
        <taxon>Kitasatosporales</taxon>
        <taxon>Streptomycetaceae</taxon>
        <taxon>Streptomyces</taxon>
    </lineage>
</organism>
<name>A0ABW6MG29_9ACTN</name>
<dbReference type="InterPro" id="IPR016032">
    <property type="entry name" value="Sig_transdc_resp-reg_C-effctor"/>
</dbReference>